<dbReference type="AlphaFoldDB" id="A0A372FTC2"/>
<organism evidence="2 3">
    <name type="scientific">Micromonospora craniellae</name>
    <dbReference type="NCBI Taxonomy" id="2294034"/>
    <lineage>
        <taxon>Bacteria</taxon>
        <taxon>Bacillati</taxon>
        <taxon>Actinomycetota</taxon>
        <taxon>Actinomycetes</taxon>
        <taxon>Micromonosporales</taxon>
        <taxon>Micromonosporaceae</taxon>
        <taxon>Micromonospora</taxon>
    </lineage>
</organism>
<evidence type="ECO:0000259" key="1">
    <source>
        <dbReference type="Pfam" id="PF03050"/>
    </source>
</evidence>
<dbReference type="EMBL" id="QVFU01000039">
    <property type="protein sequence ID" value="RFS44001.1"/>
    <property type="molecule type" value="Genomic_DNA"/>
</dbReference>
<dbReference type="InterPro" id="IPR052344">
    <property type="entry name" value="Transposase-related"/>
</dbReference>
<sequence>MLGAQATAGRDGKLQRKHHALFVRLRDRRDDYLRFVTDPAVPFDNNAAEQTIRMPKLRIKVSGSMRTMTGAEHFAAIRSYTATAIRQGNNMLDALIQAVTGNPWIPATT</sequence>
<dbReference type="InterPro" id="IPR004291">
    <property type="entry name" value="Transposase_IS66_central"/>
</dbReference>
<protein>
    <recommendedName>
        <fullName evidence="1">Transposase IS66 central domain-containing protein</fullName>
    </recommendedName>
</protein>
<dbReference type="PANTHER" id="PTHR33678:SF1">
    <property type="entry name" value="BLL1576 PROTEIN"/>
    <property type="match status" value="1"/>
</dbReference>
<dbReference type="PANTHER" id="PTHR33678">
    <property type="entry name" value="BLL1576 PROTEIN"/>
    <property type="match status" value="1"/>
</dbReference>
<evidence type="ECO:0000313" key="2">
    <source>
        <dbReference type="EMBL" id="RFS44001.1"/>
    </source>
</evidence>
<dbReference type="Proteomes" id="UP000262621">
    <property type="component" value="Unassembled WGS sequence"/>
</dbReference>
<dbReference type="Pfam" id="PF03050">
    <property type="entry name" value="DDE_Tnp_IS66"/>
    <property type="match status" value="1"/>
</dbReference>
<reference evidence="2 3" key="1">
    <citation type="submission" date="2018-08" db="EMBL/GenBank/DDBJ databases">
        <title>Verrucosispora craniellae sp. nov., isolated from a marine sponge in the South China Sea.</title>
        <authorList>
            <person name="Li L."/>
            <person name="Lin H.W."/>
        </authorList>
    </citation>
    <scope>NUCLEOTIDE SEQUENCE [LARGE SCALE GENOMIC DNA]</scope>
    <source>
        <strain evidence="2 3">LHW63014</strain>
    </source>
</reference>
<evidence type="ECO:0000313" key="3">
    <source>
        <dbReference type="Proteomes" id="UP000262621"/>
    </source>
</evidence>
<keyword evidence="3" id="KW-1185">Reference proteome</keyword>
<proteinExistence type="predicted"/>
<name>A0A372FTC2_9ACTN</name>
<accession>A0A372FTC2</accession>
<feature type="domain" description="Transposase IS66 central" evidence="1">
    <location>
        <begin position="14"/>
        <end position="72"/>
    </location>
</feature>
<gene>
    <name evidence="2" type="ORF">D0Q02_24850</name>
</gene>
<comment type="caution">
    <text evidence="2">The sequence shown here is derived from an EMBL/GenBank/DDBJ whole genome shotgun (WGS) entry which is preliminary data.</text>
</comment>